<comment type="caution">
    <text evidence="1">The sequence shown here is derived from an EMBL/GenBank/DDBJ whole genome shotgun (WGS) entry which is preliminary data.</text>
</comment>
<protein>
    <submittedName>
        <fullName evidence="1">Uncharacterized protein</fullName>
    </submittedName>
</protein>
<dbReference type="Proteomes" id="UP000247973">
    <property type="component" value="Unassembled WGS sequence"/>
</dbReference>
<proteinExistence type="predicted"/>
<organism evidence="1 2">
    <name type="scientific">Dysgonomonas alginatilytica</name>
    <dbReference type="NCBI Taxonomy" id="1605892"/>
    <lineage>
        <taxon>Bacteria</taxon>
        <taxon>Pseudomonadati</taxon>
        <taxon>Bacteroidota</taxon>
        <taxon>Bacteroidia</taxon>
        <taxon>Bacteroidales</taxon>
        <taxon>Dysgonomonadaceae</taxon>
        <taxon>Dysgonomonas</taxon>
    </lineage>
</organism>
<reference evidence="1 2" key="1">
    <citation type="submission" date="2018-03" db="EMBL/GenBank/DDBJ databases">
        <title>Genomic Encyclopedia of Archaeal and Bacterial Type Strains, Phase II (KMG-II): from individual species to whole genera.</title>
        <authorList>
            <person name="Goeker M."/>
        </authorList>
    </citation>
    <scope>NUCLEOTIDE SEQUENCE [LARGE SCALE GENOMIC DNA]</scope>
    <source>
        <strain evidence="1 2">DSM 100214</strain>
    </source>
</reference>
<dbReference type="AlphaFoldDB" id="A0A2V3PR31"/>
<sequence>MKNLTYKQYLTESEKFRQAVINYIQSKDYEVEYKELSYQILDAIDQNSKSDKELRTEAYKYFICQADYKTIKLREICKMAGYDYWNTRNMNKLDVSNAIDTIDTAHLYFGGEKAMQSFTLQKLTRYVVQDNNIVFEGGYTVINPRHFVEEKLQKDGYNLTMTQLYRVNFQDNQICTTWESADLEPVTVDILALELNFQYVAIIADFGTEIMSIAIDLQNGEITQTPVYQNYEWIKEATTAQLEAICEAVAAKFEDSKNEFREAKNQLKK</sequence>
<keyword evidence="2" id="KW-1185">Reference proteome</keyword>
<dbReference type="EMBL" id="QICL01000004">
    <property type="protein sequence ID" value="PXV66837.1"/>
    <property type="molecule type" value="Genomic_DNA"/>
</dbReference>
<dbReference type="OrthoDB" id="9993240at2"/>
<dbReference type="RefSeq" id="WP_110309793.1">
    <property type="nucleotide sequence ID" value="NZ_QICL01000004.1"/>
</dbReference>
<accession>A0A2V3PR31</accession>
<evidence type="ECO:0000313" key="2">
    <source>
        <dbReference type="Proteomes" id="UP000247973"/>
    </source>
</evidence>
<name>A0A2V3PR31_9BACT</name>
<gene>
    <name evidence="1" type="ORF">CLV62_10498</name>
</gene>
<evidence type="ECO:0000313" key="1">
    <source>
        <dbReference type="EMBL" id="PXV66837.1"/>
    </source>
</evidence>